<sequence length="149" mass="16394">MDPAGIREFRNLIRQLAGEGMSVFISSHLLSEIQMMCDRVAILNNGRLLKEAAVSHLVEPSNAVAFRVENPTHALSVFRREGVVAKEHEPGIIHAQLKEKAVPYIIKQLASQGVSIYEVRSEQNSLEDTFLQLTEQTTSDSPGGGKINA</sequence>
<evidence type="ECO:0000256" key="2">
    <source>
        <dbReference type="ARBA" id="ARBA00022448"/>
    </source>
</evidence>
<evidence type="ECO:0000256" key="1">
    <source>
        <dbReference type="ARBA" id="ARBA00005417"/>
    </source>
</evidence>
<protein>
    <submittedName>
        <fullName evidence="3">ABC-2 type transport system ATP-binding protein</fullName>
    </submittedName>
</protein>
<dbReference type="STRING" id="1236220.SAMN04488112_11845"/>
<dbReference type="PANTHER" id="PTHR43335:SF4">
    <property type="entry name" value="ABC TRANSPORTER, ATP-BINDING PROTEIN"/>
    <property type="match status" value="1"/>
</dbReference>
<gene>
    <name evidence="3" type="ORF">SAMN04488112_11845</name>
</gene>
<dbReference type="PANTHER" id="PTHR43335">
    <property type="entry name" value="ABC TRANSPORTER, ATP-BINDING PROTEIN"/>
    <property type="match status" value="1"/>
</dbReference>
<accession>A0A1G6PUB2</accession>
<comment type="similarity">
    <text evidence="1">Belongs to the ABC transporter superfamily.</text>
</comment>
<proteinExistence type="inferred from homology"/>
<evidence type="ECO:0000313" key="4">
    <source>
        <dbReference type="Proteomes" id="UP000199387"/>
    </source>
</evidence>
<keyword evidence="4" id="KW-1185">Reference proteome</keyword>
<dbReference type="EMBL" id="FMZA01000018">
    <property type="protein sequence ID" value="SDC83713.1"/>
    <property type="molecule type" value="Genomic_DNA"/>
</dbReference>
<keyword evidence="3" id="KW-0067">ATP-binding</keyword>
<dbReference type="Proteomes" id="UP000199387">
    <property type="component" value="Unassembled WGS sequence"/>
</dbReference>
<dbReference type="SUPFAM" id="SSF52540">
    <property type="entry name" value="P-loop containing nucleoside triphosphate hydrolases"/>
    <property type="match status" value="1"/>
</dbReference>
<dbReference type="InterPro" id="IPR027417">
    <property type="entry name" value="P-loop_NTPase"/>
</dbReference>
<organism evidence="3 4">
    <name type="scientific">Melghirimyces thermohalophilus</name>
    <dbReference type="NCBI Taxonomy" id="1236220"/>
    <lineage>
        <taxon>Bacteria</taxon>
        <taxon>Bacillati</taxon>
        <taxon>Bacillota</taxon>
        <taxon>Bacilli</taxon>
        <taxon>Bacillales</taxon>
        <taxon>Thermoactinomycetaceae</taxon>
        <taxon>Melghirimyces</taxon>
    </lineage>
</organism>
<keyword evidence="3" id="KW-0547">Nucleotide-binding</keyword>
<evidence type="ECO:0000313" key="3">
    <source>
        <dbReference type="EMBL" id="SDC83713.1"/>
    </source>
</evidence>
<name>A0A1G6PUB2_9BACL</name>
<dbReference type="GO" id="GO:0005524">
    <property type="term" value="F:ATP binding"/>
    <property type="evidence" value="ECO:0007669"/>
    <property type="project" value="UniProtKB-KW"/>
</dbReference>
<reference evidence="3 4" key="1">
    <citation type="submission" date="2016-10" db="EMBL/GenBank/DDBJ databases">
        <authorList>
            <person name="de Groot N.N."/>
        </authorList>
    </citation>
    <scope>NUCLEOTIDE SEQUENCE [LARGE SCALE GENOMIC DNA]</scope>
    <source>
        <strain evidence="3 4">DSM 45514</strain>
    </source>
</reference>
<dbReference type="Gene3D" id="3.40.50.300">
    <property type="entry name" value="P-loop containing nucleotide triphosphate hydrolases"/>
    <property type="match status" value="1"/>
</dbReference>
<keyword evidence="2" id="KW-0813">Transport</keyword>
<dbReference type="AlphaFoldDB" id="A0A1G6PUB2"/>